<evidence type="ECO:0000313" key="1">
    <source>
        <dbReference type="EMBL" id="OCX12401.1"/>
    </source>
</evidence>
<keyword evidence="2" id="KW-1185">Reference proteome</keyword>
<reference evidence="1 2" key="1">
    <citation type="submission" date="2016-08" db="EMBL/GenBank/DDBJ databases">
        <title>Whole genome sequence of Mesorhizobium sp. strain UASWS1009 isolated from industrial sewage.</title>
        <authorList>
            <person name="Crovadore J."/>
            <person name="Calmin G."/>
            <person name="Chablais R."/>
            <person name="Cochard B."/>
            <person name="Lefort F."/>
        </authorList>
    </citation>
    <scope>NUCLEOTIDE SEQUENCE [LARGE SCALE GENOMIC DNA]</scope>
    <source>
        <strain evidence="1 2">UASWS1009</strain>
    </source>
</reference>
<organism evidence="1 2">
    <name type="scientific">Mesorhizobium hungaricum</name>
    <dbReference type="NCBI Taxonomy" id="1566387"/>
    <lineage>
        <taxon>Bacteria</taxon>
        <taxon>Pseudomonadati</taxon>
        <taxon>Pseudomonadota</taxon>
        <taxon>Alphaproteobacteria</taxon>
        <taxon>Hyphomicrobiales</taxon>
        <taxon>Phyllobacteriaceae</taxon>
        <taxon>Mesorhizobium</taxon>
    </lineage>
</organism>
<dbReference type="InterPro" id="IPR023696">
    <property type="entry name" value="Ureohydrolase_dom_sf"/>
</dbReference>
<dbReference type="Gene3D" id="3.40.800.10">
    <property type="entry name" value="Ureohydrolase domain"/>
    <property type="match status" value="1"/>
</dbReference>
<accession>A0A1C2DCA7</accession>
<comment type="caution">
    <text evidence="1">The sequence shown here is derived from an EMBL/GenBank/DDBJ whole genome shotgun (WGS) entry which is preliminary data.</text>
</comment>
<evidence type="ECO:0008006" key="3">
    <source>
        <dbReference type="Google" id="ProtNLM"/>
    </source>
</evidence>
<protein>
    <recommendedName>
        <fullName evidence="3">Arginase</fullName>
    </recommendedName>
</protein>
<name>A0A1C2DCA7_9HYPH</name>
<dbReference type="SUPFAM" id="SSF52768">
    <property type="entry name" value="Arginase/deacetylase"/>
    <property type="match status" value="1"/>
</dbReference>
<dbReference type="AlphaFoldDB" id="A0A1C2DCA7"/>
<sequence length="308" mass="34211">MRIVDLDGAVTDQGFHRAPSRSEPADIVPAGDLAPRLRIVAARDALRELGNRIGPRPADEPELIFYGSGDFHHVADLFLARVEKPVTVIQFDNHPDWVTFPATSNCGGWVNRALERRNVRRVITIGPTSTDLVLPQMKSANLDAIRDGRLEMYAWRVPSTRLLGAAVDSPGSTTSGDGFAKQLVWRNLADEDWEAFVEDLIARLGPEAIWITFDKDVLATDEAVTNWDQGAMRLDQVLYAIERLAEKRRVLGVDVCGDYSPPLFRDPFRYTLAKLDHPRQPKFDAAMAAVNDAANARIVNSLEQVLAC</sequence>
<proteinExistence type="predicted"/>
<dbReference type="EMBL" id="MDEO01000036">
    <property type="protein sequence ID" value="OCX12401.1"/>
    <property type="molecule type" value="Genomic_DNA"/>
</dbReference>
<dbReference type="Proteomes" id="UP000094412">
    <property type="component" value="Unassembled WGS sequence"/>
</dbReference>
<gene>
    <name evidence="1" type="ORF">QV13_22435</name>
</gene>
<evidence type="ECO:0000313" key="2">
    <source>
        <dbReference type="Proteomes" id="UP000094412"/>
    </source>
</evidence>
<dbReference type="STRING" id="1566387.QV13_22435"/>